<proteinExistence type="predicted"/>
<accession>T0IV69</accession>
<sequence length="507" mass="55024">MKNSVMRVGAALAALGGACLSTAGAQHVDEVTAPNAPGRVYVRMLLEDDNAPTFRLLPGVPVDSSYVARDAGIDLYHVSVIPHIYGFDPDAVGDAVVNTTSNILGTQIWGRYRNQTLTNGLEIAQLTVTLPCRSAGRRSVFEQGVVNPTSLLGRAIQQGYYDQPPEGISHAAYDNIDGIYANPYAVTFTGADEDEVFSRYEQFLDADSTQGQWTYGANPDGTPNSFTSTDLLQAAYGCSVSGAGVNPLVGNAQSLQHQMIESALDFTQPSLTPDEAPWGIGMRIGRINRQGAVGTSYEARINRSFRLAEGSRALLIFDVPVSYEDVKGVRTLRASAAVAARVPVSRIWSVEPRVAYGYVYAHDQQLKGQMLTGTVSSLLYLDNLVGRGALTIGNMAGFTKVLKAQLYDYDVGNRTDNFVLRNGLAYELPLAGRGVGQRQTSLRASYALTNYFGDDLYTDTLHEATLSLGVRTRESDIRNSFEVVRVGLIAKKGEHYKSGHIFIGYRF</sequence>
<feature type="chain" id="PRO_5004577623" description="Autotransporter domain-containing protein" evidence="1">
    <location>
        <begin position="26"/>
        <end position="507"/>
    </location>
</feature>
<dbReference type="AlphaFoldDB" id="T0IV69"/>
<name>T0IV69_9SPHN</name>
<dbReference type="OrthoDB" id="7462457at2"/>
<gene>
    <name evidence="2" type="ORF">M529_07740</name>
</gene>
<organism evidence="2 3">
    <name type="scientific">Sphingobium ummariense RL-3</name>
    <dbReference type="NCBI Taxonomy" id="1346791"/>
    <lineage>
        <taxon>Bacteria</taxon>
        <taxon>Pseudomonadati</taxon>
        <taxon>Pseudomonadota</taxon>
        <taxon>Alphaproteobacteria</taxon>
        <taxon>Sphingomonadales</taxon>
        <taxon>Sphingomonadaceae</taxon>
        <taxon>Sphingobium</taxon>
    </lineage>
</organism>
<dbReference type="Proteomes" id="UP000015523">
    <property type="component" value="Unassembled WGS sequence"/>
</dbReference>
<protein>
    <recommendedName>
        <fullName evidence="4">Autotransporter domain-containing protein</fullName>
    </recommendedName>
</protein>
<dbReference type="STRING" id="1346791.M529_07740"/>
<evidence type="ECO:0000313" key="3">
    <source>
        <dbReference type="Proteomes" id="UP000015523"/>
    </source>
</evidence>
<keyword evidence="1" id="KW-0732">Signal</keyword>
<evidence type="ECO:0000256" key="1">
    <source>
        <dbReference type="SAM" id="SignalP"/>
    </source>
</evidence>
<dbReference type="RefSeq" id="WP_021317440.1">
    <property type="nucleotide sequence ID" value="NZ_AUWY01000058.1"/>
</dbReference>
<reference evidence="2 3" key="1">
    <citation type="journal article" date="2013" name="Genome Announc.">
        <title>Draft Genome Sequence of Sphingobium ummariense Strain RL-3, a Hexachlorocyclohexane-Degrading Bacterium.</title>
        <authorList>
            <person name="Kohli P."/>
            <person name="Dua A."/>
            <person name="Sangwan N."/>
            <person name="Oldach P."/>
            <person name="Khurana J.P."/>
            <person name="Lal R."/>
        </authorList>
    </citation>
    <scope>NUCLEOTIDE SEQUENCE [LARGE SCALE GENOMIC DNA]</scope>
    <source>
        <strain evidence="2 3">RL-3</strain>
    </source>
</reference>
<evidence type="ECO:0000313" key="2">
    <source>
        <dbReference type="EMBL" id="EQB32720.1"/>
    </source>
</evidence>
<dbReference type="PROSITE" id="PS51257">
    <property type="entry name" value="PROKAR_LIPOPROTEIN"/>
    <property type="match status" value="1"/>
</dbReference>
<feature type="signal peptide" evidence="1">
    <location>
        <begin position="1"/>
        <end position="25"/>
    </location>
</feature>
<comment type="caution">
    <text evidence="2">The sequence shown here is derived from an EMBL/GenBank/DDBJ whole genome shotgun (WGS) entry which is preliminary data.</text>
</comment>
<keyword evidence="3" id="KW-1185">Reference proteome</keyword>
<dbReference type="PATRIC" id="fig|1346791.3.peg.1485"/>
<dbReference type="EMBL" id="AUWY01000058">
    <property type="protein sequence ID" value="EQB32720.1"/>
    <property type="molecule type" value="Genomic_DNA"/>
</dbReference>
<evidence type="ECO:0008006" key="4">
    <source>
        <dbReference type="Google" id="ProtNLM"/>
    </source>
</evidence>